<evidence type="ECO:0000256" key="2">
    <source>
        <dbReference type="ARBA" id="ARBA00022777"/>
    </source>
</evidence>
<dbReference type="PANTHER" id="PTHR20275">
    <property type="entry name" value="NAD KINASE"/>
    <property type="match status" value="1"/>
</dbReference>
<dbReference type="OrthoDB" id="9774737at2"/>
<feature type="binding site" evidence="6">
    <location>
        <begin position="114"/>
        <end position="115"/>
    </location>
    <ligand>
        <name>NAD(+)</name>
        <dbReference type="ChEBI" id="CHEBI:57540"/>
    </ligand>
</feature>
<dbReference type="RefSeq" id="WP_051908309.1">
    <property type="nucleotide sequence ID" value="NZ_CP008941.1"/>
</dbReference>
<proteinExistence type="inferred from homology"/>
<dbReference type="eggNOG" id="COG0061">
    <property type="taxonomic scope" value="Bacteria"/>
</dbReference>
<dbReference type="InterPro" id="IPR016064">
    <property type="entry name" value="NAD/diacylglycerol_kinase_sf"/>
</dbReference>
<keyword evidence="1 6" id="KW-0808">Transferase</keyword>
<comment type="caution">
    <text evidence="6">Lacks conserved residue(s) required for the propagation of feature annotation.</text>
</comment>
<dbReference type="SUPFAM" id="SSF111331">
    <property type="entry name" value="NAD kinase/diacylglycerol kinase-like"/>
    <property type="match status" value="1"/>
</dbReference>
<dbReference type="GO" id="GO:0005737">
    <property type="term" value="C:cytoplasm"/>
    <property type="evidence" value="ECO:0007669"/>
    <property type="project" value="UniProtKB-SubCell"/>
</dbReference>
<dbReference type="HOGENOM" id="CLU_073319_0_0_5"/>
<dbReference type="Pfam" id="PF01513">
    <property type="entry name" value="NAD_kinase"/>
    <property type="match status" value="1"/>
</dbReference>
<evidence type="ECO:0000256" key="6">
    <source>
        <dbReference type="HAMAP-Rule" id="MF_00361"/>
    </source>
</evidence>
<organism evidence="7 8">
    <name type="scientific">Candidatus Odyssella acanthamoebae</name>
    <dbReference type="NCBI Taxonomy" id="91604"/>
    <lineage>
        <taxon>Bacteria</taxon>
        <taxon>Pseudomonadati</taxon>
        <taxon>Pseudomonadota</taxon>
        <taxon>Alphaproteobacteria</taxon>
        <taxon>Holosporales</taxon>
        <taxon>Candidatus Paracaedibacteraceae</taxon>
        <taxon>Candidatus Odyssella</taxon>
    </lineage>
</organism>
<dbReference type="EMBL" id="CP008941">
    <property type="protein sequence ID" value="AIK95582.1"/>
    <property type="molecule type" value="Genomic_DNA"/>
</dbReference>
<dbReference type="KEGG" id="paca:ID47_00620"/>
<dbReference type="NCBIfam" id="NF003406">
    <property type="entry name" value="PRK04761.1"/>
    <property type="match status" value="1"/>
</dbReference>
<feature type="binding site" evidence="6">
    <location>
        <position position="144"/>
    </location>
    <ligand>
        <name>NAD(+)</name>
        <dbReference type="ChEBI" id="CHEBI:57540"/>
    </ligand>
</feature>
<dbReference type="GO" id="GO:0046872">
    <property type="term" value="F:metal ion binding"/>
    <property type="evidence" value="ECO:0007669"/>
    <property type="project" value="UniProtKB-UniRule"/>
</dbReference>
<dbReference type="STRING" id="91604.ID47_00620"/>
<protein>
    <recommendedName>
        <fullName evidence="6">NAD kinase</fullName>
        <ecNumber evidence="6">2.7.1.23</ecNumber>
    </recommendedName>
    <alternativeName>
        <fullName evidence="6">ATP-dependent NAD kinase</fullName>
    </alternativeName>
</protein>
<comment type="cofactor">
    <cofactor evidence="6">
        <name>a divalent metal cation</name>
        <dbReference type="ChEBI" id="CHEBI:60240"/>
    </cofactor>
</comment>
<accession>A0A077AQX7</accession>
<reference evidence="7 8" key="1">
    <citation type="submission" date="2014-07" db="EMBL/GenBank/DDBJ databases">
        <title>Comparative genomic insights into amoeba endosymbionts belonging to the families of Holosporaceae and Candidatus Midichloriaceae within Rickettsiales.</title>
        <authorList>
            <person name="Wang Z."/>
            <person name="Wu M."/>
        </authorList>
    </citation>
    <scope>NUCLEOTIDE SEQUENCE [LARGE SCALE GENOMIC DNA]</scope>
    <source>
        <strain evidence="7">PRA3</strain>
    </source>
</reference>
<dbReference type="InterPro" id="IPR017438">
    <property type="entry name" value="ATP-NAD_kinase_N"/>
</dbReference>
<keyword evidence="2 6" id="KW-0418">Kinase</keyword>
<dbReference type="GO" id="GO:0003951">
    <property type="term" value="F:NAD+ kinase activity"/>
    <property type="evidence" value="ECO:0007669"/>
    <property type="project" value="UniProtKB-UniRule"/>
</dbReference>
<feature type="active site" description="Proton acceptor" evidence="6">
    <location>
        <position position="44"/>
    </location>
</feature>
<evidence type="ECO:0000256" key="5">
    <source>
        <dbReference type="ARBA" id="ARBA00047925"/>
    </source>
</evidence>
<feature type="binding site" evidence="6">
    <location>
        <position position="49"/>
    </location>
    <ligand>
        <name>NAD(+)</name>
        <dbReference type="ChEBI" id="CHEBI:57540"/>
    </ligand>
</feature>
<comment type="function">
    <text evidence="6">Involved in the regulation of the intracellular balance of NAD and NADP, and is a key enzyme in the biosynthesis of NADP. Catalyzes specifically the phosphorylation on 2'-hydroxyl of the adenosine moiety of NAD to yield NADP.</text>
</comment>
<dbReference type="GO" id="GO:0006741">
    <property type="term" value="P:NADP+ biosynthetic process"/>
    <property type="evidence" value="ECO:0007669"/>
    <property type="project" value="UniProtKB-UniRule"/>
</dbReference>
<sequence>MNIQKIALFPSRNPKAQEFQEKTLKHLQPVALDQADCIAVIGGDGFMLHALHNLRHLDVPFFGVNAGTVGFLMNSVAPEDLLDKVKHAHETALYPLRLTTIDVEGKEQVHHAINEVSLMRQSSQAGKIQIEIDGIVRLNELVSDGVLVATPAGSTAYNLSAHGPIIPLGANLLALTPISPFRPRRWRGALLPSSVKIKLTVLNPRERAMSASADYQMVENIEQAQIEQVTDSFFRLLFTEDHNLDDRIIREQFTP</sequence>
<keyword evidence="4 6" id="KW-0520">NAD</keyword>
<feature type="binding site" evidence="6">
    <location>
        <position position="216"/>
    </location>
    <ligand>
        <name>NAD(+)</name>
        <dbReference type="ChEBI" id="CHEBI:57540"/>
    </ligand>
</feature>
<evidence type="ECO:0000256" key="4">
    <source>
        <dbReference type="ARBA" id="ARBA00023027"/>
    </source>
</evidence>
<feature type="binding site" evidence="6">
    <location>
        <begin position="44"/>
        <end position="45"/>
    </location>
    <ligand>
        <name>NAD(+)</name>
        <dbReference type="ChEBI" id="CHEBI:57540"/>
    </ligand>
</feature>
<dbReference type="AlphaFoldDB" id="A0A077AQX7"/>
<name>A0A077AQX7_9PROT</name>
<gene>
    <name evidence="6" type="primary">nadK</name>
    <name evidence="7" type="ORF">ID47_00620</name>
</gene>
<dbReference type="Gene3D" id="3.40.50.10330">
    <property type="entry name" value="Probable inorganic polyphosphate/atp-NAD kinase, domain 1"/>
    <property type="match status" value="1"/>
</dbReference>
<evidence type="ECO:0000256" key="3">
    <source>
        <dbReference type="ARBA" id="ARBA00022857"/>
    </source>
</evidence>
<feature type="binding site" evidence="6">
    <location>
        <position position="152"/>
    </location>
    <ligand>
        <name>NAD(+)</name>
        <dbReference type="ChEBI" id="CHEBI:57540"/>
    </ligand>
</feature>
<evidence type="ECO:0000256" key="1">
    <source>
        <dbReference type="ARBA" id="ARBA00022679"/>
    </source>
</evidence>
<dbReference type="GO" id="GO:0005524">
    <property type="term" value="F:ATP binding"/>
    <property type="evidence" value="ECO:0007669"/>
    <property type="project" value="UniProtKB-KW"/>
</dbReference>
<dbReference type="InterPro" id="IPR002504">
    <property type="entry name" value="NADK"/>
</dbReference>
<comment type="catalytic activity">
    <reaction evidence="5 6">
        <text>NAD(+) + ATP = ADP + NADP(+) + H(+)</text>
        <dbReference type="Rhea" id="RHEA:18629"/>
        <dbReference type="ChEBI" id="CHEBI:15378"/>
        <dbReference type="ChEBI" id="CHEBI:30616"/>
        <dbReference type="ChEBI" id="CHEBI:57540"/>
        <dbReference type="ChEBI" id="CHEBI:58349"/>
        <dbReference type="ChEBI" id="CHEBI:456216"/>
        <dbReference type="EC" id="2.7.1.23"/>
    </reaction>
</comment>
<keyword evidence="8" id="KW-1185">Reference proteome</keyword>
<comment type="subcellular location">
    <subcellularLocation>
        <location evidence="6">Cytoplasm</location>
    </subcellularLocation>
</comment>
<dbReference type="Pfam" id="PF20143">
    <property type="entry name" value="NAD_kinase_C"/>
    <property type="match status" value="1"/>
</dbReference>
<dbReference type="EC" id="2.7.1.23" evidence="6"/>
<dbReference type="Proteomes" id="UP000028926">
    <property type="component" value="Chromosome"/>
</dbReference>
<dbReference type="Gene3D" id="2.60.200.30">
    <property type="entry name" value="Probable inorganic polyphosphate/atp-NAD kinase, domain 2"/>
    <property type="match status" value="1"/>
</dbReference>
<feature type="binding site" evidence="6">
    <location>
        <begin position="155"/>
        <end position="160"/>
    </location>
    <ligand>
        <name>NAD(+)</name>
        <dbReference type="ChEBI" id="CHEBI:57540"/>
    </ligand>
</feature>
<comment type="similarity">
    <text evidence="6">Belongs to the NAD kinase family.</text>
</comment>
<dbReference type="InterPro" id="IPR017437">
    <property type="entry name" value="ATP-NAD_kinase_PpnK-typ_C"/>
</dbReference>
<keyword evidence="6" id="KW-0547">Nucleotide-binding</keyword>
<dbReference type="PANTHER" id="PTHR20275:SF0">
    <property type="entry name" value="NAD KINASE"/>
    <property type="match status" value="1"/>
</dbReference>
<evidence type="ECO:0000313" key="8">
    <source>
        <dbReference type="Proteomes" id="UP000028926"/>
    </source>
</evidence>
<dbReference type="GO" id="GO:0051287">
    <property type="term" value="F:NAD binding"/>
    <property type="evidence" value="ECO:0007669"/>
    <property type="project" value="UniProtKB-ARBA"/>
</dbReference>
<keyword evidence="6" id="KW-0963">Cytoplasm</keyword>
<evidence type="ECO:0000313" key="7">
    <source>
        <dbReference type="EMBL" id="AIK95582.1"/>
    </source>
</evidence>
<dbReference type="HAMAP" id="MF_00361">
    <property type="entry name" value="NAD_kinase"/>
    <property type="match status" value="1"/>
</dbReference>
<keyword evidence="6" id="KW-0067">ATP-binding</keyword>
<keyword evidence="3 6" id="KW-0521">NADP</keyword>
<dbReference type="GO" id="GO:0019674">
    <property type="term" value="P:NAD+ metabolic process"/>
    <property type="evidence" value="ECO:0007669"/>
    <property type="project" value="InterPro"/>
</dbReference>